<comment type="similarity">
    <text evidence="1">Belongs to the UPF0751 family.</text>
</comment>
<feature type="compositionally biased region" description="Basic and acidic residues" evidence="3">
    <location>
        <begin position="394"/>
        <end position="414"/>
    </location>
</feature>
<proteinExistence type="inferred from homology"/>
<dbReference type="EMBL" id="QFOD01000016">
    <property type="protein sequence ID" value="PZP29950.1"/>
    <property type="molecule type" value="Genomic_DNA"/>
</dbReference>
<evidence type="ECO:0000256" key="1">
    <source>
        <dbReference type="ARBA" id="ARBA00007189"/>
    </source>
</evidence>
<feature type="coiled-coil region" evidence="2">
    <location>
        <begin position="170"/>
        <end position="270"/>
    </location>
</feature>
<reference evidence="4 5" key="1">
    <citation type="submission" date="2017-08" db="EMBL/GenBank/DDBJ databases">
        <title>Infants hospitalized years apart are colonized by the same room-sourced microbial strains.</title>
        <authorList>
            <person name="Brooks B."/>
            <person name="Olm M.R."/>
            <person name="Firek B.A."/>
            <person name="Baker R."/>
            <person name="Thomas B.C."/>
            <person name="Morowitz M.J."/>
            <person name="Banfield J.F."/>
        </authorList>
    </citation>
    <scope>NUCLEOTIDE SEQUENCE [LARGE SCALE GENOMIC DNA]</scope>
    <source>
        <strain evidence="4">S2_012_000_R2_81</strain>
    </source>
</reference>
<accession>A0A2W5DNA6</accession>
<dbReference type="InterPro" id="IPR016772">
    <property type="entry name" value="UCP020408"/>
</dbReference>
<dbReference type="Proteomes" id="UP000249633">
    <property type="component" value="Unassembled WGS sequence"/>
</dbReference>
<evidence type="ECO:0000313" key="5">
    <source>
        <dbReference type="Proteomes" id="UP000249633"/>
    </source>
</evidence>
<sequence>MSPATEAPMAEACCALHATLPAEAGGSRRRRLWDLGHHAHCPVIGVCLPLNLVRQLARKHLVLKGDEDDYTLHCSLVSASNNRNVLSETVQRELEQRYELDRRQAAQAKCVDSLMSWWRTRAEQGDIAGALWATLTHPRCNEWLETRVLAQVHMLQHQVGAAQRVDMQRHKELLAEHAALARDYAEVQKRVTDWTRDRHREQQAWVAERAQWRAQEVGLQAQLEQARDQLQRWQAAHEDLADRALMQQRLEALVERNQALQRELLRERQQRAPRADEPAVVAEPAAAPEMPQQPVLSQRVVLCVGGRGGSVPQYRQAIEGCGAQFLHHDGGCEHKPAQLEPQLAAADLVICQTGCISHDAYWRVKDHCKRHGKRCVFVDKPSASSLRRALGTLDTRDAADAPADKPEPARHLAT</sequence>
<evidence type="ECO:0000313" key="4">
    <source>
        <dbReference type="EMBL" id="PZP29950.1"/>
    </source>
</evidence>
<dbReference type="Pfam" id="PF10087">
    <property type="entry name" value="DUF2325"/>
    <property type="match status" value="1"/>
</dbReference>
<organism evidence="4 5">
    <name type="scientific">Roseateles depolymerans</name>
    <dbReference type="NCBI Taxonomy" id="76731"/>
    <lineage>
        <taxon>Bacteria</taxon>
        <taxon>Pseudomonadati</taxon>
        <taxon>Pseudomonadota</taxon>
        <taxon>Betaproteobacteria</taxon>
        <taxon>Burkholderiales</taxon>
        <taxon>Sphaerotilaceae</taxon>
        <taxon>Roseateles</taxon>
    </lineage>
</organism>
<name>A0A2W5DNA6_9BURK</name>
<gene>
    <name evidence="4" type="ORF">DI603_16165</name>
</gene>
<dbReference type="AlphaFoldDB" id="A0A2W5DNA6"/>
<protein>
    <submittedName>
        <fullName evidence="4">DUF2325 domain-containing protein</fullName>
    </submittedName>
</protein>
<evidence type="ECO:0000256" key="2">
    <source>
        <dbReference type="SAM" id="Coils"/>
    </source>
</evidence>
<evidence type="ECO:0000256" key="3">
    <source>
        <dbReference type="SAM" id="MobiDB-lite"/>
    </source>
</evidence>
<comment type="caution">
    <text evidence="4">The sequence shown here is derived from an EMBL/GenBank/DDBJ whole genome shotgun (WGS) entry which is preliminary data.</text>
</comment>
<feature type="region of interest" description="Disordered" evidence="3">
    <location>
        <begin position="393"/>
        <end position="414"/>
    </location>
</feature>
<keyword evidence="2" id="KW-0175">Coiled coil</keyword>